<evidence type="ECO:0000259" key="10">
    <source>
        <dbReference type="PROSITE" id="PS50893"/>
    </source>
</evidence>
<keyword evidence="8" id="KW-0472">Membrane</keyword>
<dbReference type="GO" id="GO:0016887">
    <property type="term" value="F:ATP hydrolysis activity"/>
    <property type="evidence" value="ECO:0007669"/>
    <property type="project" value="InterPro"/>
</dbReference>
<dbReference type="Gene3D" id="3.40.50.300">
    <property type="entry name" value="P-loop containing nucleotide triphosphate hydrolases"/>
    <property type="match status" value="1"/>
</dbReference>
<proteinExistence type="inferred from homology"/>
<feature type="region of interest" description="Disordered" evidence="9">
    <location>
        <begin position="252"/>
        <end position="277"/>
    </location>
</feature>
<keyword evidence="7" id="KW-1278">Translocase</keyword>
<keyword evidence="4" id="KW-1003">Cell membrane</keyword>
<accession>H5S8T9</accession>
<dbReference type="InterPro" id="IPR003593">
    <property type="entry name" value="AAA+_ATPase"/>
</dbReference>
<dbReference type="InterPro" id="IPR003439">
    <property type="entry name" value="ABC_transporter-like_ATP-bd"/>
</dbReference>
<evidence type="ECO:0000313" key="11">
    <source>
        <dbReference type="EMBL" id="BAL52575.1"/>
    </source>
</evidence>
<dbReference type="GO" id="GO:0042626">
    <property type="term" value="F:ATPase-coupled transmembrane transporter activity"/>
    <property type="evidence" value="ECO:0007669"/>
    <property type="project" value="TreeGrafter"/>
</dbReference>
<keyword evidence="5" id="KW-0547">Nucleotide-binding</keyword>
<evidence type="ECO:0000256" key="2">
    <source>
        <dbReference type="ARBA" id="ARBA00005417"/>
    </source>
</evidence>
<protein>
    <submittedName>
        <fullName evidence="11">Cobalt/nickel transport system ATP-binding protein</fullName>
    </submittedName>
</protein>
<dbReference type="AlphaFoldDB" id="H5S8T9"/>
<reference evidence="11" key="1">
    <citation type="journal article" date="2005" name="Environ. Microbiol.">
        <title>Genetic and functional properties of uncultivated thermophilic crenarchaeotes from a subsurface gold mine as revealed by analysis of genome fragments.</title>
        <authorList>
            <person name="Nunoura T."/>
            <person name="Hirayama H."/>
            <person name="Takami H."/>
            <person name="Oida H."/>
            <person name="Nishi S."/>
            <person name="Shimamura S."/>
            <person name="Suzuki Y."/>
            <person name="Inagaki F."/>
            <person name="Takai K."/>
            <person name="Nealson K.H."/>
            <person name="Horikoshi K."/>
        </authorList>
    </citation>
    <scope>NUCLEOTIDE SEQUENCE</scope>
</reference>
<evidence type="ECO:0000256" key="1">
    <source>
        <dbReference type="ARBA" id="ARBA00004236"/>
    </source>
</evidence>
<evidence type="ECO:0000256" key="8">
    <source>
        <dbReference type="ARBA" id="ARBA00023136"/>
    </source>
</evidence>
<dbReference type="Pfam" id="PF00005">
    <property type="entry name" value="ABC_tran"/>
    <property type="match status" value="1"/>
</dbReference>
<dbReference type="InterPro" id="IPR050095">
    <property type="entry name" value="ECF_ABC_transporter_ATP-bd"/>
</dbReference>
<dbReference type="InterPro" id="IPR017871">
    <property type="entry name" value="ABC_transporter-like_CS"/>
</dbReference>
<dbReference type="PROSITE" id="PS00211">
    <property type="entry name" value="ABC_TRANSPORTER_1"/>
    <property type="match status" value="1"/>
</dbReference>
<dbReference type="SMART" id="SM00382">
    <property type="entry name" value="AAA"/>
    <property type="match status" value="1"/>
</dbReference>
<dbReference type="InterPro" id="IPR027417">
    <property type="entry name" value="P-loop_NTPase"/>
</dbReference>
<dbReference type="PROSITE" id="PS50893">
    <property type="entry name" value="ABC_TRANSPORTER_2"/>
    <property type="match status" value="1"/>
</dbReference>
<dbReference type="SUPFAM" id="SSF52540">
    <property type="entry name" value="P-loop containing nucleoside triphosphate hydrolases"/>
    <property type="match status" value="1"/>
</dbReference>
<evidence type="ECO:0000256" key="5">
    <source>
        <dbReference type="ARBA" id="ARBA00022741"/>
    </source>
</evidence>
<dbReference type="CDD" id="cd03225">
    <property type="entry name" value="ABC_cobalt_CbiO_domain1"/>
    <property type="match status" value="1"/>
</dbReference>
<evidence type="ECO:0000256" key="3">
    <source>
        <dbReference type="ARBA" id="ARBA00022448"/>
    </source>
</evidence>
<dbReference type="FunFam" id="3.40.50.300:FF:000224">
    <property type="entry name" value="Energy-coupling factor transporter ATP-binding protein EcfA"/>
    <property type="match status" value="1"/>
</dbReference>
<feature type="compositionally biased region" description="Basic and acidic residues" evidence="9">
    <location>
        <begin position="263"/>
        <end position="277"/>
    </location>
</feature>
<evidence type="ECO:0000256" key="9">
    <source>
        <dbReference type="SAM" id="MobiDB-lite"/>
    </source>
</evidence>
<reference evidence="11" key="2">
    <citation type="journal article" date="2012" name="PLoS ONE">
        <title>A Deeply Branching Thermophilic Bacterium with an Ancient Acetyl-CoA Pathway Dominates a Subsurface Ecosystem.</title>
        <authorList>
            <person name="Takami H."/>
            <person name="Noguchi H."/>
            <person name="Takaki Y."/>
            <person name="Uchiyama I."/>
            <person name="Toyoda A."/>
            <person name="Nishi S."/>
            <person name="Chee G.-J."/>
            <person name="Arai W."/>
            <person name="Nunoura T."/>
            <person name="Itoh T."/>
            <person name="Hattori M."/>
            <person name="Takai K."/>
        </authorList>
    </citation>
    <scope>NUCLEOTIDE SEQUENCE</scope>
</reference>
<name>H5S8T9_9ZZZZ</name>
<dbReference type="EMBL" id="AP011632">
    <property type="protein sequence ID" value="BAL52575.1"/>
    <property type="molecule type" value="Genomic_DNA"/>
</dbReference>
<sequence length="277" mass="30578">MSAPAVFELTGISYSYHGRIVALRDVDLTVHRGEALVVLGPNGSGKSTLLKVLDGLYRPSSGRLVAFGRDVTAAADDPELGYWLHQRVGLVFQEPDVQLFSPTVFDDVAFGPLQLGWPADRVRDAVQRVLEELHLTHLASRAPFELSGGEKKRVALATVLVMEPDVILLDEPTANLDPRSRAHLIDLLAALHQRGHTLVIATHELDLAALLATRVVVFGEQEHRPVAEGTPEEILADHTLLLATNLVHEHPHRHGPIVHSHPHWHDAEHQHDHDVEH</sequence>
<feature type="domain" description="ABC transporter" evidence="10">
    <location>
        <begin position="7"/>
        <end position="247"/>
    </location>
</feature>
<keyword evidence="6 11" id="KW-0067">ATP-binding</keyword>
<evidence type="ECO:0000256" key="6">
    <source>
        <dbReference type="ARBA" id="ARBA00022840"/>
    </source>
</evidence>
<keyword evidence="3" id="KW-0813">Transport</keyword>
<evidence type="ECO:0000256" key="4">
    <source>
        <dbReference type="ARBA" id="ARBA00022475"/>
    </source>
</evidence>
<dbReference type="InterPro" id="IPR015856">
    <property type="entry name" value="ABC_transpr_CbiO/EcfA_su"/>
</dbReference>
<organism evidence="11">
    <name type="scientific">uncultured prokaryote</name>
    <dbReference type="NCBI Taxonomy" id="198431"/>
    <lineage>
        <taxon>unclassified sequences</taxon>
        <taxon>environmental samples</taxon>
    </lineage>
</organism>
<dbReference type="PANTHER" id="PTHR43553">
    <property type="entry name" value="HEAVY METAL TRANSPORTER"/>
    <property type="match status" value="1"/>
</dbReference>
<comment type="subcellular location">
    <subcellularLocation>
        <location evidence="1">Cell membrane</location>
    </subcellularLocation>
</comment>
<feature type="compositionally biased region" description="Basic residues" evidence="9">
    <location>
        <begin position="252"/>
        <end position="262"/>
    </location>
</feature>
<dbReference type="GO" id="GO:0005886">
    <property type="term" value="C:plasma membrane"/>
    <property type="evidence" value="ECO:0007669"/>
    <property type="project" value="UniProtKB-SubCell"/>
</dbReference>
<evidence type="ECO:0000256" key="7">
    <source>
        <dbReference type="ARBA" id="ARBA00022967"/>
    </source>
</evidence>
<dbReference type="PANTHER" id="PTHR43553:SF24">
    <property type="entry name" value="ENERGY-COUPLING FACTOR TRANSPORTER ATP-BINDING PROTEIN ECFA1"/>
    <property type="match status" value="1"/>
</dbReference>
<gene>
    <name evidence="11" type="ORF">HGMM_F01F09C15</name>
</gene>
<comment type="similarity">
    <text evidence="2">Belongs to the ABC transporter superfamily.</text>
</comment>
<dbReference type="GO" id="GO:0005524">
    <property type="term" value="F:ATP binding"/>
    <property type="evidence" value="ECO:0007669"/>
    <property type="project" value="UniProtKB-KW"/>
</dbReference>